<name>A0A1F5AYE6_9BACT</name>
<protein>
    <recommendedName>
        <fullName evidence="1">Endonuclease/exonuclease/phosphatase domain-containing protein</fullName>
    </recommendedName>
</protein>
<comment type="caution">
    <text evidence="2">The sequence shown here is derived from an EMBL/GenBank/DDBJ whole genome shotgun (WGS) entry which is preliminary data.</text>
</comment>
<dbReference type="Gene3D" id="3.60.10.10">
    <property type="entry name" value="Endonuclease/exonuclease/phosphatase"/>
    <property type="match status" value="1"/>
</dbReference>
<dbReference type="Pfam" id="PF03372">
    <property type="entry name" value="Exo_endo_phos"/>
    <property type="match status" value="1"/>
</dbReference>
<dbReference type="SUPFAM" id="SSF56219">
    <property type="entry name" value="DNase I-like"/>
    <property type="match status" value="1"/>
</dbReference>
<organism evidence="2 3">
    <name type="scientific">Candidatus Azambacteria bacterium RBG_16_47_10</name>
    <dbReference type="NCBI Taxonomy" id="1797292"/>
    <lineage>
        <taxon>Bacteria</taxon>
        <taxon>Candidatus Azamiibacteriota</taxon>
    </lineage>
</organism>
<reference evidence="2 3" key="1">
    <citation type="journal article" date="2016" name="Nat. Commun.">
        <title>Thousands of microbial genomes shed light on interconnected biogeochemical processes in an aquifer system.</title>
        <authorList>
            <person name="Anantharaman K."/>
            <person name="Brown C.T."/>
            <person name="Hug L.A."/>
            <person name="Sharon I."/>
            <person name="Castelle C.J."/>
            <person name="Probst A.J."/>
            <person name="Thomas B.C."/>
            <person name="Singh A."/>
            <person name="Wilkins M.J."/>
            <person name="Karaoz U."/>
            <person name="Brodie E.L."/>
            <person name="Williams K.H."/>
            <person name="Hubbard S.S."/>
            <person name="Banfield J.F."/>
        </authorList>
    </citation>
    <scope>NUCLEOTIDE SEQUENCE [LARGE SCALE GENOMIC DNA]</scope>
</reference>
<dbReference type="InterPro" id="IPR036691">
    <property type="entry name" value="Endo/exonu/phosph_ase_sf"/>
</dbReference>
<dbReference type="EMBL" id="MEYI01000040">
    <property type="protein sequence ID" value="OGD23432.1"/>
    <property type="molecule type" value="Genomic_DNA"/>
</dbReference>
<gene>
    <name evidence="2" type="ORF">A2Z10_00430</name>
</gene>
<dbReference type="AlphaFoldDB" id="A0A1F5AYE6"/>
<dbReference type="InterPro" id="IPR005135">
    <property type="entry name" value="Endo/exonuclease/phosphatase"/>
</dbReference>
<evidence type="ECO:0000259" key="1">
    <source>
        <dbReference type="Pfam" id="PF03372"/>
    </source>
</evidence>
<evidence type="ECO:0000313" key="2">
    <source>
        <dbReference type="EMBL" id="OGD23432.1"/>
    </source>
</evidence>
<evidence type="ECO:0000313" key="3">
    <source>
        <dbReference type="Proteomes" id="UP000176639"/>
    </source>
</evidence>
<feature type="domain" description="Endonuclease/exonuclease/phosphatase" evidence="1">
    <location>
        <begin position="16"/>
        <end position="224"/>
    </location>
</feature>
<dbReference type="GO" id="GO:0003824">
    <property type="term" value="F:catalytic activity"/>
    <property type="evidence" value="ECO:0007669"/>
    <property type="project" value="InterPro"/>
</dbReference>
<dbReference type="Proteomes" id="UP000176639">
    <property type="component" value="Unassembled WGS sequence"/>
</dbReference>
<accession>A0A1F5AYE6</accession>
<proteinExistence type="predicted"/>
<sequence length="247" mass="28434">MKLISINIEANKHCYNVLDFITKEKPEVVCLQELLEEDFDRFKEELNKSGVFKASGYFFSDIPRYKDIRDKKHGVAIFAKNIFDSGSIFYEGKEENISKPLEEYLSDEKIYKNHVLLWADIKDSNDALFKFIVTQMPVTKEGESSPYQLEVLNSLLIELSSLGEFVLCGDMNAPRGKETFRRLAEKYKDNIPLEYKTSIDQNLHRVKGVQFMIDSLFTTPAYKASNVRLVDGVSDHMAVVADVYKDQ</sequence>